<feature type="chain" id="PRO_5045284444" description="ABC transporter substrate-binding protein" evidence="2">
    <location>
        <begin position="25"/>
        <end position="551"/>
    </location>
</feature>
<protein>
    <recommendedName>
        <fullName evidence="5">ABC transporter substrate-binding protein</fullName>
    </recommendedName>
</protein>
<name>A0ABQ6GC03_9BACL</name>
<dbReference type="PANTHER" id="PTHR43649:SF12">
    <property type="entry name" value="DIACETYLCHITOBIOSE BINDING PROTEIN DASA"/>
    <property type="match status" value="1"/>
</dbReference>
<dbReference type="InterPro" id="IPR050490">
    <property type="entry name" value="Bact_solute-bd_prot1"/>
</dbReference>
<dbReference type="PROSITE" id="PS51257">
    <property type="entry name" value="PROKAR_LIPOPROTEIN"/>
    <property type="match status" value="1"/>
</dbReference>
<reference evidence="3 4" key="1">
    <citation type="submission" date="2023-03" db="EMBL/GenBank/DDBJ databases">
        <title>Draft genome sequence of the bacteria which degrade cell wall of Tricholomamatutake.</title>
        <authorList>
            <person name="Konishi Y."/>
            <person name="Fukuta Y."/>
            <person name="Shirasaka N."/>
        </authorList>
    </citation>
    <scope>NUCLEOTIDE SEQUENCE [LARGE SCALE GENOMIC DNA]</scope>
    <source>
        <strain evidence="4">mu1</strain>
    </source>
</reference>
<evidence type="ECO:0008006" key="5">
    <source>
        <dbReference type="Google" id="ProtNLM"/>
    </source>
</evidence>
<evidence type="ECO:0000256" key="1">
    <source>
        <dbReference type="SAM" id="MobiDB-lite"/>
    </source>
</evidence>
<comment type="caution">
    <text evidence="3">The sequence shown here is derived from an EMBL/GenBank/DDBJ whole genome shotgun (WGS) entry which is preliminary data.</text>
</comment>
<keyword evidence="2" id="KW-0732">Signal</keyword>
<feature type="signal peptide" evidence="2">
    <location>
        <begin position="1"/>
        <end position="24"/>
    </location>
</feature>
<evidence type="ECO:0000256" key="2">
    <source>
        <dbReference type="SAM" id="SignalP"/>
    </source>
</evidence>
<evidence type="ECO:0000313" key="4">
    <source>
        <dbReference type="Proteomes" id="UP001157114"/>
    </source>
</evidence>
<organism evidence="3 4">
    <name type="scientific">Paenibacillus glycanilyticus</name>
    <dbReference type="NCBI Taxonomy" id="126569"/>
    <lineage>
        <taxon>Bacteria</taxon>
        <taxon>Bacillati</taxon>
        <taxon>Bacillota</taxon>
        <taxon>Bacilli</taxon>
        <taxon>Bacillales</taxon>
        <taxon>Paenibacillaceae</taxon>
        <taxon>Paenibacillus</taxon>
    </lineage>
</organism>
<keyword evidence="4" id="KW-1185">Reference proteome</keyword>
<feature type="region of interest" description="Disordered" evidence="1">
    <location>
        <begin position="27"/>
        <end position="57"/>
    </location>
</feature>
<dbReference type="Proteomes" id="UP001157114">
    <property type="component" value="Unassembled WGS sequence"/>
</dbReference>
<gene>
    <name evidence="3" type="ORF">MU1_28040</name>
</gene>
<proteinExistence type="predicted"/>
<feature type="compositionally biased region" description="Polar residues" evidence="1">
    <location>
        <begin position="30"/>
        <end position="52"/>
    </location>
</feature>
<accession>A0ABQ6GC03</accession>
<evidence type="ECO:0000313" key="3">
    <source>
        <dbReference type="EMBL" id="GLX68459.1"/>
    </source>
</evidence>
<dbReference type="SUPFAM" id="SSF53850">
    <property type="entry name" value="Periplasmic binding protein-like II"/>
    <property type="match status" value="1"/>
</dbReference>
<dbReference type="PANTHER" id="PTHR43649">
    <property type="entry name" value="ARABINOSE-BINDING PROTEIN-RELATED"/>
    <property type="match status" value="1"/>
</dbReference>
<dbReference type="EMBL" id="BSSQ01000011">
    <property type="protein sequence ID" value="GLX68459.1"/>
    <property type="molecule type" value="Genomic_DNA"/>
</dbReference>
<dbReference type="RefSeq" id="WP_284239190.1">
    <property type="nucleotide sequence ID" value="NZ_BSSQ01000011.1"/>
</dbReference>
<sequence length="551" mass="61734">MFKSGKLKMMLGLVMLTTMLSACSGGNDGNSGNKETNSATPTNNAGTEGSNGTKEETVDKTPVKIKWFVDGDWYKKQWDAENVLVDKMITDATGITVEVTSGNDEKLSAMIASGDIPDVVTMWNVIPQRKVLEKSGLVAPLDELITKYAPDFKVPQSIQDWYGNEDGHFYGLPNYFYAKEQMQEGVDSLATHTDVVARKDIMDQLGIKPEDFNTKQGTIEALKKVKDAKIKYNGFDIIPAYFDHTNTLEFFGASPEAKDGSWQDTMRTPESLEAFKFLNQLYTEGLLPQDSVTLTDDQKKEKVAAGSVFAKMGSLITWDALYQADNKAVYVPVGPMKGDAGNEWHFTPSPLSGWTLSMISSKSKYQDRIIQLFEYLSTDESSLNVLYGPKGIAWDFDENGKVKFTEQRVKDFAADPDAAKRKYGNDSFGWLINWVPVKRTSPAPTNDFEQLTVEHDQFFEKHVYDDLAFEATTVQGGTTEAGIDAKIKDYRAKMTAKIILAKNEQEVEKLFQEMPAQENKLGYQQLYDYKNKAFQDAKTKLGIKFAWPSNQ</sequence>
<dbReference type="Gene3D" id="3.40.190.10">
    <property type="entry name" value="Periplasmic binding protein-like II"/>
    <property type="match status" value="2"/>
</dbReference>